<dbReference type="InterPro" id="IPR036179">
    <property type="entry name" value="Ig-like_dom_sf"/>
</dbReference>
<dbReference type="FunFam" id="2.60.40.10:FF:001718">
    <property type="entry name" value="Neuroglian, isoform D"/>
    <property type="match status" value="1"/>
</dbReference>
<dbReference type="OrthoDB" id="6244967at2759"/>
<name>A0A9J6CM44_POLVA</name>
<feature type="chain" id="PRO_5039942145" description="Ig-like domain-containing protein" evidence="2">
    <location>
        <begin position="27"/>
        <end position="456"/>
    </location>
</feature>
<dbReference type="SUPFAM" id="SSF48726">
    <property type="entry name" value="Immunoglobulin"/>
    <property type="match status" value="4"/>
</dbReference>
<evidence type="ECO:0000256" key="1">
    <source>
        <dbReference type="ARBA" id="ARBA00023319"/>
    </source>
</evidence>
<dbReference type="InterPro" id="IPR003598">
    <property type="entry name" value="Ig_sub2"/>
</dbReference>
<gene>
    <name evidence="4" type="ORF">PVAND_012322</name>
</gene>
<dbReference type="GO" id="GO:0070593">
    <property type="term" value="P:dendrite self-avoidance"/>
    <property type="evidence" value="ECO:0007669"/>
    <property type="project" value="TreeGrafter"/>
</dbReference>
<dbReference type="PROSITE" id="PS50835">
    <property type="entry name" value="IG_LIKE"/>
    <property type="match status" value="4"/>
</dbReference>
<dbReference type="InterPro" id="IPR003599">
    <property type="entry name" value="Ig_sub"/>
</dbReference>
<feature type="domain" description="Ig-like" evidence="3">
    <location>
        <begin position="342"/>
        <end position="437"/>
    </location>
</feature>
<dbReference type="GO" id="GO:0098632">
    <property type="term" value="F:cell-cell adhesion mediator activity"/>
    <property type="evidence" value="ECO:0007669"/>
    <property type="project" value="TreeGrafter"/>
</dbReference>
<reference evidence="4" key="1">
    <citation type="submission" date="2021-03" db="EMBL/GenBank/DDBJ databases">
        <title>Chromosome level genome of the anhydrobiotic midge Polypedilum vanderplanki.</title>
        <authorList>
            <person name="Yoshida Y."/>
            <person name="Kikawada T."/>
            <person name="Gusev O."/>
        </authorList>
    </citation>
    <scope>NUCLEOTIDE SEQUENCE</scope>
    <source>
        <strain evidence="4">NIAS01</strain>
        <tissue evidence="4">Whole body or cell culture</tissue>
    </source>
</reference>
<dbReference type="GO" id="GO:0005886">
    <property type="term" value="C:plasma membrane"/>
    <property type="evidence" value="ECO:0007669"/>
    <property type="project" value="TreeGrafter"/>
</dbReference>
<feature type="domain" description="Ig-like" evidence="3">
    <location>
        <begin position="245"/>
        <end position="335"/>
    </location>
</feature>
<evidence type="ECO:0000313" key="5">
    <source>
        <dbReference type="Proteomes" id="UP001107558"/>
    </source>
</evidence>
<dbReference type="InterPro" id="IPR007110">
    <property type="entry name" value="Ig-like_dom"/>
</dbReference>
<evidence type="ECO:0000259" key="3">
    <source>
        <dbReference type="PROSITE" id="PS50835"/>
    </source>
</evidence>
<evidence type="ECO:0000256" key="2">
    <source>
        <dbReference type="SAM" id="SignalP"/>
    </source>
</evidence>
<sequence>MLCKSNIRLQLNLFTLLLALIHNGSTLPPFIIKQHDGREILYKVASKGNHPKPFSLLCEAAGDPMPRYRWTKNGEHFNLTEYGNRIIMNSPNGTLTFLVPKDEDEGIYQCFAKNKHGFATFSPLIVRKSYLEGFKDDSIQVVEAVAGRPLKLECKAPNAYPPASVYWMIQTRGSGEIQSIDDARKTVDPDGNLWFISVSDDDVLKSGEYYTCAASSRFRNEYKLGIRVQLKVIHANNEKEEKITPIVQYVSAPSIVSLRGQRTELFCIYGGSDPLHTRVIWKINGTTINYDKRIKERNFGKSLLIRDTRILDRGLYSCEIISDSKETANQSSLINVDVLAEPYFISYPQSIVAIENQTKVVEFTCEVRGLPEPTIIWTYNGRVLNITTSNDNDNELVTSTQSSEISRERLSIVKNKLTIKDLMKSDIGNYGCNATNNLGFAYRDFYLDIVKPQTFS</sequence>
<accession>A0A9J6CM44</accession>
<dbReference type="GO" id="GO:0007156">
    <property type="term" value="P:homophilic cell adhesion via plasma membrane adhesion molecules"/>
    <property type="evidence" value="ECO:0007669"/>
    <property type="project" value="TreeGrafter"/>
</dbReference>
<keyword evidence="2" id="KW-0732">Signal</keyword>
<feature type="signal peptide" evidence="2">
    <location>
        <begin position="1"/>
        <end position="26"/>
    </location>
</feature>
<keyword evidence="5" id="KW-1185">Reference proteome</keyword>
<dbReference type="SMART" id="SM00408">
    <property type="entry name" value="IGc2"/>
    <property type="match status" value="3"/>
</dbReference>
<feature type="domain" description="Ig-like" evidence="3">
    <location>
        <begin position="28"/>
        <end position="122"/>
    </location>
</feature>
<proteinExistence type="predicted"/>
<organism evidence="4 5">
    <name type="scientific">Polypedilum vanderplanki</name>
    <name type="common">Sleeping chironomid midge</name>
    <dbReference type="NCBI Taxonomy" id="319348"/>
    <lineage>
        <taxon>Eukaryota</taxon>
        <taxon>Metazoa</taxon>
        <taxon>Ecdysozoa</taxon>
        <taxon>Arthropoda</taxon>
        <taxon>Hexapoda</taxon>
        <taxon>Insecta</taxon>
        <taxon>Pterygota</taxon>
        <taxon>Neoptera</taxon>
        <taxon>Endopterygota</taxon>
        <taxon>Diptera</taxon>
        <taxon>Nematocera</taxon>
        <taxon>Chironomoidea</taxon>
        <taxon>Chironomidae</taxon>
        <taxon>Chironominae</taxon>
        <taxon>Polypedilum</taxon>
        <taxon>Polypedilum</taxon>
    </lineage>
</organism>
<dbReference type="AlphaFoldDB" id="A0A9J6CM44"/>
<dbReference type="InterPro" id="IPR013783">
    <property type="entry name" value="Ig-like_fold"/>
</dbReference>
<dbReference type="PANTHER" id="PTHR10075">
    <property type="entry name" value="BASIGIN RELATED"/>
    <property type="match status" value="1"/>
</dbReference>
<dbReference type="Pfam" id="PF13927">
    <property type="entry name" value="Ig_3"/>
    <property type="match status" value="2"/>
</dbReference>
<protein>
    <recommendedName>
        <fullName evidence="3">Ig-like domain-containing protein</fullName>
    </recommendedName>
</protein>
<dbReference type="EMBL" id="JADBJN010000001">
    <property type="protein sequence ID" value="KAG5683012.1"/>
    <property type="molecule type" value="Genomic_DNA"/>
</dbReference>
<feature type="domain" description="Ig-like" evidence="3">
    <location>
        <begin position="123"/>
        <end position="225"/>
    </location>
</feature>
<dbReference type="Gene3D" id="2.60.40.10">
    <property type="entry name" value="Immunoglobulins"/>
    <property type="match status" value="4"/>
</dbReference>
<keyword evidence="1" id="KW-0393">Immunoglobulin domain</keyword>
<dbReference type="SMART" id="SM00409">
    <property type="entry name" value="IG"/>
    <property type="match status" value="4"/>
</dbReference>
<comment type="caution">
    <text evidence="4">The sequence shown here is derived from an EMBL/GenBank/DDBJ whole genome shotgun (WGS) entry which is preliminary data.</text>
</comment>
<dbReference type="GO" id="GO:0007411">
    <property type="term" value="P:axon guidance"/>
    <property type="evidence" value="ECO:0007669"/>
    <property type="project" value="TreeGrafter"/>
</dbReference>
<dbReference type="PANTHER" id="PTHR10075:SF100">
    <property type="entry name" value="FASCICLIN-2"/>
    <property type="match status" value="1"/>
</dbReference>
<dbReference type="Proteomes" id="UP001107558">
    <property type="component" value="Chromosome 1"/>
</dbReference>
<evidence type="ECO:0000313" key="4">
    <source>
        <dbReference type="EMBL" id="KAG5683012.1"/>
    </source>
</evidence>
<dbReference type="GO" id="GO:0030424">
    <property type="term" value="C:axon"/>
    <property type="evidence" value="ECO:0007669"/>
    <property type="project" value="TreeGrafter"/>
</dbReference>